<keyword evidence="1" id="KW-0812">Transmembrane</keyword>
<name>A0A9D1KZX6_9FIRM</name>
<evidence type="ECO:0000313" key="2">
    <source>
        <dbReference type="EMBL" id="HIU12476.1"/>
    </source>
</evidence>
<reference evidence="2" key="1">
    <citation type="submission" date="2020-10" db="EMBL/GenBank/DDBJ databases">
        <authorList>
            <person name="Gilroy R."/>
        </authorList>
    </citation>
    <scope>NUCLEOTIDE SEQUENCE</scope>
    <source>
        <strain evidence="2">CHK195-11698</strain>
    </source>
</reference>
<reference evidence="2" key="2">
    <citation type="journal article" date="2021" name="PeerJ">
        <title>Extensive microbial diversity within the chicken gut microbiome revealed by metagenomics and culture.</title>
        <authorList>
            <person name="Gilroy R."/>
            <person name="Ravi A."/>
            <person name="Getino M."/>
            <person name="Pursley I."/>
            <person name="Horton D.L."/>
            <person name="Alikhan N.F."/>
            <person name="Baker D."/>
            <person name="Gharbi K."/>
            <person name="Hall N."/>
            <person name="Watson M."/>
            <person name="Adriaenssens E.M."/>
            <person name="Foster-Nyarko E."/>
            <person name="Jarju S."/>
            <person name="Secka A."/>
            <person name="Antonio M."/>
            <person name="Oren A."/>
            <person name="Chaudhuri R.R."/>
            <person name="La Ragione R."/>
            <person name="Hildebrand F."/>
            <person name="Pallen M.J."/>
        </authorList>
    </citation>
    <scope>NUCLEOTIDE SEQUENCE</scope>
    <source>
        <strain evidence="2">CHK195-11698</strain>
    </source>
</reference>
<keyword evidence="1" id="KW-0472">Membrane</keyword>
<dbReference type="EMBL" id="DVMJ01000001">
    <property type="protein sequence ID" value="HIU12476.1"/>
    <property type="molecule type" value="Genomic_DNA"/>
</dbReference>
<comment type="caution">
    <text evidence="2">The sequence shown here is derived from an EMBL/GenBank/DDBJ whole genome shotgun (WGS) entry which is preliminary data.</text>
</comment>
<gene>
    <name evidence="2" type="ORF">IAD15_00145</name>
</gene>
<proteinExistence type="predicted"/>
<protein>
    <submittedName>
        <fullName evidence="2">Uncharacterized protein</fullName>
    </submittedName>
</protein>
<feature type="transmembrane region" description="Helical" evidence="1">
    <location>
        <begin position="33"/>
        <end position="51"/>
    </location>
</feature>
<sequence length="114" mass="12629">MSKTMDFVVSLILTCVFACLSYTLDGTSLANASYFHCLALGSAVYMSQVLYHKGKAPFTLAIFNRWFLLMVCMLVAVYVAMPIALELEAASVYLDLFRLICVLIGAGAYRLLHE</sequence>
<dbReference type="Proteomes" id="UP000824175">
    <property type="component" value="Unassembled WGS sequence"/>
</dbReference>
<evidence type="ECO:0000313" key="3">
    <source>
        <dbReference type="Proteomes" id="UP000824175"/>
    </source>
</evidence>
<feature type="transmembrane region" description="Helical" evidence="1">
    <location>
        <begin position="63"/>
        <end position="85"/>
    </location>
</feature>
<organism evidence="2 3">
    <name type="scientific">Candidatus Fimiplasma intestinipullorum</name>
    <dbReference type="NCBI Taxonomy" id="2840825"/>
    <lineage>
        <taxon>Bacteria</taxon>
        <taxon>Bacillati</taxon>
        <taxon>Bacillota</taxon>
        <taxon>Clostridia</taxon>
        <taxon>Eubacteriales</taxon>
        <taxon>Candidatus Fimiplasma</taxon>
    </lineage>
</organism>
<keyword evidence="1" id="KW-1133">Transmembrane helix</keyword>
<evidence type="ECO:0000256" key="1">
    <source>
        <dbReference type="SAM" id="Phobius"/>
    </source>
</evidence>
<dbReference type="AlphaFoldDB" id="A0A9D1KZX6"/>
<accession>A0A9D1KZX6</accession>
<feature type="transmembrane region" description="Helical" evidence="1">
    <location>
        <begin position="91"/>
        <end position="112"/>
    </location>
</feature>